<gene>
    <name evidence="1" type="ORF">I4F81_001094</name>
</gene>
<evidence type="ECO:0000313" key="2">
    <source>
        <dbReference type="Proteomes" id="UP000798662"/>
    </source>
</evidence>
<sequence>MSRVPSRLQLGGAILDTAAVHAKTQFRRVVKGLLRGSAKATLTLDGCQITDGTDILGAVIGIGPERFVLDGKEEGYEHHGIATALEKASLFDGVEQDGDFPIGWSSLQMCMASLLRVRRALRCLVAELGPEAPDALLPFKSDNFWNELAAAETIIRPVPDASSVLERDDTTLADDFGMYGYLYQHLASVDPHPDQAPLCGDIERRWPQEEQVLFHLAFCLHPYYMHAVRKLVAQDRRAAPMSFFIAPCLSSASSGHFAKWFPGERESANALVQQTFEFLTGDIGSVFCAPPRTGDQSYRAAGWTRLKFWEFLSQGGTCSELAKFALVLLGCKPQTASVERLFK</sequence>
<dbReference type="Proteomes" id="UP000798662">
    <property type="component" value="Chromosome 1"/>
</dbReference>
<protein>
    <submittedName>
        <fullName evidence="1">Uncharacterized protein</fullName>
    </submittedName>
</protein>
<evidence type="ECO:0000313" key="1">
    <source>
        <dbReference type="EMBL" id="KAK1858493.1"/>
    </source>
</evidence>
<organism evidence="1 2">
    <name type="scientific">Pyropia yezoensis</name>
    <name type="common">Susabi-nori</name>
    <name type="synonym">Porphyra yezoensis</name>
    <dbReference type="NCBI Taxonomy" id="2788"/>
    <lineage>
        <taxon>Eukaryota</taxon>
        <taxon>Rhodophyta</taxon>
        <taxon>Bangiophyceae</taxon>
        <taxon>Bangiales</taxon>
        <taxon>Bangiaceae</taxon>
        <taxon>Pyropia</taxon>
    </lineage>
</organism>
<accession>A0ACC3BLJ5</accession>
<keyword evidence="2" id="KW-1185">Reference proteome</keyword>
<dbReference type="EMBL" id="CM020618">
    <property type="protein sequence ID" value="KAK1858493.1"/>
    <property type="molecule type" value="Genomic_DNA"/>
</dbReference>
<comment type="caution">
    <text evidence="1">The sequence shown here is derived from an EMBL/GenBank/DDBJ whole genome shotgun (WGS) entry which is preliminary data.</text>
</comment>
<reference evidence="1" key="1">
    <citation type="submission" date="2019-11" db="EMBL/GenBank/DDBJ databases">
        <title>Nori genome reveals adaptations in red seaweeds to the harsh intertidal environment.</title>
        <authorList>
            <person name="Wang D."/>
            <person name="Mao Y."/>
        </authorList>
    </citation>
    <scope>NUCLEOTIDE SEQUENCE</scope>
    <source>
        <tissue evidence="1">Gametophyte</tissue>
    </source>
</reference>
<name>A0ACC3BLJ5_PYRYE</name>
<proteinExistence type="predicted"/>